<accession>H9UF87</accession>
<dbReference type="eggNOG" id="ENOG503009D">
    <property type="taxonomic scope" value="Bacteria"/>
</dbReference>
<name>H9UF87_SPIAZ</name>
<dbReference type="AlphaFoldDB" id="H9UF87"/>
<dbReference type="RefSeq" id="WP_014454178.1">
    <property type="nucleotide sequence ID" value="NC_017098.1"/>
</dbReference>
<organism evidence="1 2">
    <name type="scientific">Spirochaeta africana (strain ATCC 700263 / DSM 8902 / Z-7692)</name>
    <dbReference type="NCBI Taxonomy" id="889378"/>
    <lineage>
        <taxon>Bacteria</taxon>
        <taxon>Pseudomonadati</taxon>
        <taxon>Spirochaetota</taxon>
        <taxon>Spirochaetia</taxon>
        <taxon>Spirochaetales</taxon>
        <taxon>Spirochaetaceae</taxon>
        <taxon>Spirochaeta</taxon>
    </lineage>
</organism>
<protein>
    <submittedName>
        <fullName evidence="1">Uncharacterized protein</fullName>
    </submittedName>
</protein>
<dbReference type="PATRIC" id="fig|889378.3.peg.73"/>
<sequence>MEWMRWQPEKRRRAVLVLLMIVATGSVALMADDRAASGESAVPQRYLPGDRLDQAAYDYYSDAMVRPAGRDFRPAAGQRWDGMEFLVARPARSGRQAAAAYEPQLILVQVGAADPVPIGFRQGKAGYTEYILDFMGDGRLDHVTAAPAVPFWVLYRAGGNPAARSRTLLMYMDYHLEGLESPVDPYRRGASHDELLAELERAARDPAYLNRDMAFHLHFSLTQGQRYPEQVYYSWMYLGSAINERYGFDHALPAVESIRYAYRLGRMVEAMEWIRFLQRIRQGLVAAQIYDTLTESDPDARERKRQWVINRNPDHWWVRQALE</sequence>
<evidence type="ECO:0000313" key="2">
    <source>
        <dbReference type="Proteomes" id="UP000007383"/>
    </source>
</evidence>
<dbReference type="EMBL" id="CP003282">
    <property type="protein sequence ID" value="AFG36180.1"/>
    <property type="molecule type" value="Genomic_DNA"/>
</dbReference>
<evidence type="ECO:0000313" key="1">
    <source>
        <dbReference type="EMBL" id="AFG36180.1"/>
    </source>
</evidence>
<dbReference type="Proteomes" id="UP000007383">
    <property type="component" value="Chromosome"/>
</dbReference>
<reference evidence="2" key="1">
    <citation type="journal article" date="2013" name="Stand. Genomic Sci.">
        <title>Complete genome sequence of the halophilic bacterium Spirochaeta africana type strain (Z-7692(T)) from the alkaline Lake Magadi in the East African Rift.</title>
        <authorList>
            <person name="Liolos K."/>
            <person name="Abt B."/>
            <person name="Scheuner C."/>
            <person name="Teshima H."/>
            <person name="Held B."/>
            <person name="Lapidus A."/>
            <person name="Nolan M."/>
            <person name="Lucas S."/>
            <person name="Deshpande S."/>
            <person name="Cheng J.F."/>
            <person name="Tapia R."/>
            <person name="Goodwin L.A."/>
            <person name="Pitluck S."/>
            <person name="Pagani I."/>
            <person name="Ivanova N."/>
            <person name="Mavromatis K."/>
            <person name="Mikhailova N."/>
            <person name="Huntemann M."/>
            <person name="Pati A."/>
            <person name="Chen A."/>
            <person name="Palaniappan K."/>
            <person name="Land M."/>
            <person name="Rohde M."/>
            <person name="Tindall B.J."/>
            <person name="Detter J.C."/>
            <person name="Goker M."/>
            <person name="Bristow J."/>
            <person name="Eisen J.A."/>
            <person name="Markowitz V."/>
            <person name="Hugenholtz P."/>
            <person name="Woyke T."/>
            <person name="Klenk H.P."/>
            <person name="Kyrpides N.C."/>
        </authorList>
    </citation>
    <scope>NUCLEOTIDE SEQUENCE</scope>
    <source>
        <strain evidence="2">ATCC 700263 / DSM 8902 / Z-7692</strain>
    </source>
</reference>
<dbReference type="HOGENOM" id="CLU_860269_0_0_12"/>
<proteinExistence type="predicted"/>
<keyword evidence="2" id="KW-1185">Reference proteome</keyword>
<dbReference type="KEGG" id="sfc:Spiaf_0071"/>
<gene>
    <name evidence="1" type="ordered locus">Spiaf_0071</name>
</gene>